<evidence type="ECO:0000313" key="1">
    <source>
        <dbReference type="EMBL" id="OFC61029.1"/>
    </source>
</evidence>
<reference evidence="1 2" key="1">
    <citation type="submission" date="2016-06" db="EMBL/GenBank/DDBJ databases">
        <title>Gene turnover analysis identifies the evolutionary adaptation of the extremophile Acidithiobacillus caldus.</title>
        <authorList>
            <person name="Zhang X."/>
        </authorList>
    </citation>
    <scope>NUCLEOTIDE SEQUENCE [LARGE SCALE GENOMIC DNA]</scope>
    <source>
        <strain evidence="1 2">S1</strain>
    </source>
</reference>
<dbReference type="AlphaFoldDB" id="A0A1E7YWY2"/>
<dbReference type="Proteomes" id="UP000175707">
    <property type="component" value="Unassembled WGS sequence"/>
</dbReference>
<evidence type="ECO:0000313" key="2">
    <source>
        <dbReference type="Proteomes" id="UP000175707"/>
    </source>
</evidence>
<accession>A0A1E7YWY2</accession>
<proteinExistence type="predicted"/>
<dbReference type="EMBL" id="LZYH01000448">
    <property type="protein sequence ID" value="OFC61029.1"/>
    <property type="molecule type" value="Genomic_DNA"/>
</dbReference>
<name>A0A1E7YWY2_9PROT</name>
<organism evidence="1 2">
    <name type="scientific">Acidithiobacillus caldus</name>
    <dbReference type="NCBI Taxonomy" id="33059"/>
    <lineage>
        <taxon>Bacteria</taxon>
        <taxon>Pseudomonadati</taxon>
        <taxon>Pseudomonadota</taxon>
        <taxon>Acidithiobacillia</taxon>
        <taxon>Acidithiobacillales</taxon>
        <taxon>Acidithiobacillaceae</taxon>
        <taxon>Acidithiobacillus</taxon>
    </lineage>
</organism>
<protein>
    <submittedName>
        <fullName evidence="1">Uncharacterized protein</fullName>
    </submittedName>
</protein>
<comment type="caution">
    <text evidence="1">The sequence shown here is derived from an EMBL/GenBank/DDBJ whole genome shotgun (WGS) entry which is preliminary data.</text>
</comment>
<sequence length="231" mass="25298">MATFEELAALYDEWKSVHDRNVTTNGKLPELDRAIPCMTRGYPSSLVLDLCNLAHPKAAPTQKQLDRKKSLGEAQKLLWQAAKLLNDAGQPSLRDLTNDIASSLKWAELGPTFMQPIGYDETSPKPNCYKTMRLYPCTEGDASALLWQTEPKGRAANAPKSAANGAAVRTIAKYFDGYPQQAAVTSRLLALAGYDVDAPTVRKVLQGYTPKLNRAAQAPDLLSMLPKPPKK</sequence>
<gene>
    <name evidence="1" type="ORF">BAE30_06270</name>
</gene>